<feature type="region of interest" description="Disordered" evidence="1">
    <location>
        <begin position="75"/>
        <end position="94"/>
    </location>
</feature>
<evidence type="ECO:0000256" key="1">
    <source>
        <dbReference type="SAM" id="MobiDB-lite"/>
    </source>
</evidence>
<accession>W4FNI8</accession>
<dbReference type="EMBL" id="KI913180">
    <property type="protein sequence ID" value="ETV69025.1"/>
    <property type="molecule type" value="Genomic_DNA"/>
</dbReference>
<sequence>MRTPTSPPPALPSKRHYKVATTPNTYNIVPVARYSSPPVATVLDIPYALDGIKCRESNLEQSRFMFQPSSDYQLHGVSVKPSPQSTSANYPPTATASSISRFQMFYHLHKQHQKTTTSTCIVPSSSITTTTQGHRNAASIAFLLS</sequence>
<dbReference type="GeneID" id="20817174"/>
<name>W4FNI8_APHAT</name>
<proteinExistence type="predicted"/>
<dbReference type="RefSeq" id="XP_009841484.1">
    <property type="nucleotide sequence ID" value="XM_009843182.1"/>
</dbReference>
<dbReference type="VEuPathDB" id="FungiDB:H257_15178"/>
<evidence type="ECO:0000313" key="2">
    <source>
        <dbReference type="EMBL" id="ETV69025.1"/>
    </source>
</evidence>
<reference evidence="2" key="1">
    <citation type="submission" date="2013-12" db="EMBL/GenBank/DDBJ databases">
        <title>The Genome Sequence of Aphanomyces astaci APO3.</title>
        <authorList>
            <consortium name="The Broad Institute Genomics Platform"/>
            <person name="Russ C."/>
            <person name="Tyler B."/>
            <person name="van West P."/>
            <person name="Dieguez-Uribeondo J."/>
            <person name="Young S.K."/>
            <person name="Zeng Q."/>
            <person name="Gargeya S."/>
            <person name="Fitzgerald M."/>
            <person name="Abouelleil A."/>
            <person name="Alvarado L."/>
            <person name="Chapman S.B."/>
            <person name="Gainer-Dewar J."/>
            <person name="Goldberg J."/>
            <person name="Griggs A."/>
            <person name="Gujja S."/>
            <person name="Hansen M."/>
            <person name="Howarth C."/>
            <person name="Imamovic A."/>
            <person name="Ireland A."/>
            <person name="Larimer J."/>
            <person name="McCowan C."/>
            <person name="Murphy C."/>
            <person name="Pearson M."/>
            <person name="Poon T.W."/>
            <person name="Priest M."/>
            <person name="Roberts A."/>
            <person name="Saif S."/>
            <person name="Shea T."/>
            <person name="Sykes S."/>
            <person name="Wortman J."/>
            <person name="Nusbaum C."/>
            <person name="Birren B."/>
        </authorList>
    </citation>
    <scope>NUCLEOTIDE SEQUENCE [LARGE SCALE GENOMIC DNA]</scope>
    <source>
        <strain evidence="2">APO3</strain>
    </source>
</reference>
<feature type="compositionally biased region" description="Polar residues" evidence="1">
    <location>
        <begin position="81"/>
        <end position="94"/>
    </location>
</feature>
<dbReference type="AlphaFoldDB" id="W4FNI8"/>
<organism evidence="2">
    <name type="scientific">Aphanomyces astaci</name>
    <name type="common">Crayfish plague agent</name>
    <dbReference type="NCBI Taxonomy" id="112090"/>
    <lineage>
        <taxon>Eukaryota</taxon>
        <taxon>Sar</taxon>
        <taxon>Stramenopiles</taxon>
        <taxon>Oomycota</taxon>
        <taxon>Saprolegniomycetes</taxon>
        <taxon>Saprolegniales</taxon>
        <taxon>Verrucalvaceae</taxon>
        <taxon>Aphanomyces</taxon>
    </lineage>
</organism>
<gene>
    <name evidence="2" type="ORF">H257_15178</name>
</gene>
<dbReference type="OrthoDB" id="79740at2759"/>
<protein>
    <submittedName>
        <fullName evidence="2">Uncharacterized protein</fullName>
    </submittedName>
</protein>